<gene>
    <name evidence="1" type="primary">OJ1119_D01.14</name>
</gene>
<dbReference type="EMBL" id="AP003876">
    <property type="protein sequence ID" value="BAD03014.1"/>
    <property type="molecule type" value="Genomic_DNA"/>
</dbReference>
<reference evidence="2" key="1">
    <citation type="journal article" date="2005" name="Nature">
        <title>The map-based sequence of the rice genome.</title>
        <authorList>
            <consortium name="International rice genome sequencing project (IRGSP)"/>
            <person name="Matsumoto T."/>
            <person name="Wu J."/>
            <person name="Kanamori H."/>
            <person name="Katayose Y."/>
            <person name="Fujisawa M."/>
            <person name="Namiki N."/>
            <person name="Mizuno H."/>
            <person name="Yamamoto K."/>
            <person name="Antonio B.A."/>
            <person name="Baba T."/>
            <person name="Sakata K."/>
            <person name="Nagamura Y."/>
            <person name="Aoki H."/>
            <person name="Arikawa K."/>
            <person name="Arita K."/>
            <person name="Bito T."/>
            <person name="Chiden Y."/>
            <person name="Fujitsuka N."/>
            <person name="Fukunaka R."/>
            <person name="Hamada M."/>
            <person name="Harada C."/>
            <person name="Hayashi A."/>
            <person name="Hijishita S."/>
            <person name="Honda M."/>
            <person name="Hosokawa S."/>
            <person name="Ichikawa Y."/>
            <person name="Idonuma A."/>
            <person name="Iijima M."/>
            <person name="Ikeda M."/>
            <person name="Ikeno M."/>
            <person name="Ito K."/>
            <person name="Ito S."/>
            <person name="Ito T."/>
            <person name="Ito Y."/>
            <person name="Ito Y."/>
            <person name="Iwabuchi A."/>
            <person name="Kamiya K."/>
            <person name="Karasawa W."/>
            <person name="Kurita K."/>
            <person name="Katagiri S."/>
            <person name="Kikuta A."/>
            <person name="Kobayashi H."/>
            <person name="Kobayashi N."/>
            <person name="Machita K."/>
            <person name="Maehara T."/>
            <person name="Masukawa M."/>
            <person name="Mizubayashi T."/>
            <person name="Mukai Y."/>
            <person name="Nagasaki H."/>
            <person name="Nagata Y."/>
            <person name="Naito S."/>
            <person name="Nakashima M."/>
            <person name="Nakama Y."/>
            <person name="Nakamichi Y."/>
            <person name="Nakamura M."/>
            <person name="Meguro A."/>
            <person name="Negishi M."/>
            <person name="Ohta I."/>
            <person name="Ohta T."/>
            <person name="Okamoto M."/>
            <person name="Ono N."/>
            <person name="Saji S."/>
            <person name="Sakaguchi M."/>
            <person name="Sakai K."/>
            <person name="Shibata M."/>
            <person name="Shimokawa T."/>
            <person name="Song J."/>
            <person name="Takazaki Y."/>
            <person name="Terasawa K."/>
            <person name="Tsugane M."/>
            <person name="Tsuji K."/>
            <person name="Ueda S."/>
            <person name="Waki K."/>
            <person name="Yamagata H."/>
            <person name="Yamamoto M."/>
            <person name="Yamamoto S."/>
            <person name="Yamane H."/>
            <person name="Yoshiki S."/>
            <person name="Yoshihara R."/>
            <person name="Yukawa K."/>
            <person name="Zhong H."/>
            <person name="Yano M."/>
            <person name="Yuan Q."/>
            <person name="Ouyang S."/>
            <person name="Liu J."/>
            <person name="Jones K.M."/>
            <person name="Gansberger K."/>
            <person name="Moffat K."/>
            <person name="Hill J."/>
            <person name="Bera J."/>
            <person name="Fadrosh D."/>
            <person name="Jin S."/>
            <person name="Johri S."/>
            <person name="Kim M."/>
            <person name="Overton L."/>
            <person name="Reardon M."/>
            <person name="Tsitrin T."/>
            <person name="Vuong H."/>
            <person name="Weaver B."/>
            <person name="Ciecko A."/>
            <person name="Tallon L."/>
            <person name="Jackson J."/>
            <person name="Pai G."/>
            <person name="Aken S.V."/>
            <person name="Utterback T."/>
            <person name="Reidmuller S."/>
            <person name="Feldblyum T."/>
            <person name="Hsiao J."/>
            <person name="Zismann V."/>
            <person name="Iobst S."/>
            <person name="de Vazeille A.R."/>
            <person name="Buell C.R."/>
            <person name="Ying K."/>
            <person name="Li Y."/>
            <person name="Lu T."/>
            <person name="Huang Y."/>
            <person name="Zhao Q."/>
            <person name="Feng Q."/>
            <person name="Zhang L."/>
            <person name="Zhu J."/>
            <person name="Weng Q."/>
            <person name="Mu J."/>
            <person name="Lu Y."/>
            <person name="Fan D."/>
            <person name="Liu Y."/>
            <person name="Guan J."/>
            <person name="Zhang Y."/>
            <person name="Yu S."/>
            <person name="Liu X."/>
            <person name="Zhang Y."/>
            <person name="Hong G."/>
            <person name="Han B."/>
            <person name="Choisne N."/>
            <person name="Demange N."/>
            <person name="Orjeda G."/>
            <person name="Samain S."/>
            <person name="Cattolico L."/>
            <person name="Pelletier E."/>
            <person name="Couloux A."/>
            <person name="Segurens B."/>
            <person name="Wincker P."/>
            <person name="D'Hont A."/>
            <person name="Scarpelli C."/>
            <person name="Weissenbach J."/>
            <person name="Salanoubat M."/>
            <person name="Quetier F."/>
            <person name="Yu Y."/>
            <person name="Kim H.R."/>
            <person name="Rambo T."/>
            <person name="Currie J."/>
            <person name="Collura K."/>
            <person name="Luo M."/>
            <person name="Yang T."/>
            <person name="Ammiraju J.S.S."/>
            <person name="Engler F."/>
            <person name="Soderlund C."/>
            <person name="Wing R.A."/>
            <person name="Palmer L.E."/>
            <person name="de la Bastide M."/>
            <person name="Spiegel L."/>
            <person name="Nascimento L."/>
            <person name="Zutavern T."/>
            <person name="O'Shaughnessy A."/>
            <person name="Dike S."/>
            <person name="Dedhia N."/>
            <person name="Preston R."/>
            <person name="Balija V."/>
            <person name="McCombie W.R."/>
            <person name="Chow T."/>
            <person name="Chen H."/>
            <person name="Chung M."/>
            <person name="Chen C."/>
            <person name="Shaw J."/>
            <person name="Wu H."/>
            <person name="Hsiao K."/>
            <person name="Chao Y."/>
            <person name="Chu M."/>
            <person name="Cheng C."/>
            <person name="Hour A."/>
            <person name="Lee P."/>
            <person name="Lin S."/>
            <person name="Lin Y."/>
            <person name="Liou J."/>
            <person name="Liu S."/>
            <person name="Hsing Y."/>
            <person name="Raghuvanshi S."/>
            <person name="Mohanty A."/>
            <person name="Bharti A.K."/>
            <person name="Gaur A."/>
            <person name="Gupta V."/>
            <person name="Kumar D."/>
            <person name="Ravi V."/>
            <person name="Vij S."/>
            <person name="Kapur A."/>
            <person name="Khurana P."/>
            <person name="Khurana P."/>
            <person name="Khurana J.P."/>
            <person name="Tyagi A.K."/>
            <person name="Gaikwad K."/>
            <person name="Singh A."/>
            <person name="Dalal V."/>
            <person name="Srivastava S."/>
            <person name="Dixit A."/>
            <person name="Pal A.K."/>
            <person name="Ghazi I.A."/>
            <person name="Yadav M."/>
            <person name="Pandit A."/>
            <person name="Bhargava A."/>
            <person name="Sureshbabu K."/>
            <person name="Batra K."/>
            <person name="Sharma T.R."/>
            <person name="Mohapatra T."/>
            <person name="Singh N.K."/>
            <person name="Messing J."/>
            <person name="Nelson A.B."/>
            <person name="Fuks G."/>
            <person name="Kavchok S."/>
            <person name="Keizer G."/>
            <person name="Linton E."/>
            <person name="Llaca V."/>
            <person name="Song R."/>
            <person name="Tanyolac B."/>
            <person name="Young S."/>
            <person name="Ho-Il K."/>
            <person name="Hahn J.H."/>
            <person name="Sangsakoo G."/>
            <person name="Vanavichit A."/>
            <person name="de Mattos Luiz.A.T."/>
            <person name="Zimmer P.D."/>
            <person name="Malone G."/>
            <person name="Dellagostin O."/>
            <person name="de Oliveira A.C."/>
            <person name="Bevan M."/>
            <person name="Bancroft I."/>
            <person name="Minx P."/>
            <person name="Cordum H."/>
            <person name="Wilson R."/>
            <person name="Cheng Z."/>
            <person name="Jin W."/>
            <person name="Jiang J."/>
            <person name="Leong S.A."/>
            <person name="Iwama H."/>
            <person name="Gojobori T."/>
            <person name="Itoh T."/>
            <person name="Niimura Y."/>
            <person name="Fujii Y."/>
            <person name="Habara T."/>
            <person name="Sakai H."/>
            <person name="Sato Y."/>
            <person name="Wilson G."/>
            <person name="Kumar K."/>
            <person name="McCouch S."/>
            <person name="Juretic N."/>
            <person name="Hoen D."/>
            <person name="Wright S."/>
            <person name="Bruskiewich R."/>
            <person name="Bureau T."/>
            <person name="Miyao A."/>
            <person name="Hirochika H."/>
            <person name="Nishikawa T."/>
            <person name="Kadowaki K."/>
            <person name="Sugiura M."/>
            <person name="Burr B."/>
            <person name="Sasaki T."/>
        </authorList>
    </citation>
    <scope>NUCLEOTIDE SEQUENCE [LARGE SCALE GENOMIC DNA]</scope>
    <source>
        <strain evidence="2">cv. Nipponbare</strain>
    </source>
</reference>
<reference evidence="2" key="2">
    <citation type="journal article" date="2008" name="Nucleic Acids Res.">
        <title>The rice annotation project database (RAP-DB): 2008 update.</title>
        <authorList>
            <consortium name="The rice annotation project (RAP)"/>
        </authorList>
    </citation>
    <scope>GENOME REANNOTATION</scope>
    <source>
        <strain evidence="2">cv. Nipponbare</strain>
    </source>
</reference>
<protein>
    <submittedName>
        <fullName evidence="1">Uncharacterized protein</fullName>
    </submittedName>
</protein>
<organism evidence="1 2">
    <name type="scientific">Oryza sativa subsp. japonica</name>
    <name type="common">Rice</name>
    <dbReference type="NCBI Taxonomy" id="39947"/>
    <lineage>
        <taxon>Eukaryota</taxon>
        <taxon>Viridiplantae</taxon>
        <taxon>Streptophyta</taxon>
        <taxon>Embryophyta</taxon>
        <taxon>Tracheophyta</taxon>
        <taxon>Spermatophyta</taxon>
        <taxon>Magnoliopsida</taxon>
        <taxon>Liliopsida</taxon>
        <taxon>Poales</taxon>
        <taxon>Poaceae</taxon>
        <taxon>BOP clade</taxon>
        <taxon>Oryzoideae</taxon>
        <taxon>Oryzeae</taxon>
        <taxon>Oryzinae</taxon>
        <taxon>Oryza</taxon>
        <taxon>Oryza sativa</taxon>
    </lineage>
</organism>
<dbReference type="AlphaFoldDB" id="Q6ZKI5"/>
<accession>Q6ZKI5</accession>
<dbReference type="Proteomes" id="UP000000763">
    <property type="component" value="Chromosome 8"/>
</dbReference>
<name>Q6ZKI5_ORYSJ</name>
<proteinExistence type="predicted"/>
<evidence type="ECO:0000313" key="2">
    <source>
        <dbReference type="Proteomes" id="UP000000763"/>
    </source>
</evidence>
<evidence type="ECO:0000313" key="1">
    <source>
        <dbReference type="EMBL" id="BAD03014.1"/>
    </source>
</evidence>
<sequence>MRRETGQRVGESVLARLSENARISIAPLLIGNGGEMGEEIDRGKLGARLGAEFEEKGIEKIRKIRKTV</sequence>